<evidence type="ECO:0000259" key="2">
    <source>
        <dbReference type="Pfam" id="PF16998"/>
    </source>
</evidence>
<reference evidence="3" key="2">
    <citation type="submission" date="2020-09" db="EMBL/GenBank/DDBJ databases">
        <authorList>
            <person name="Sun Q."/>
            <person name="Zhou Y."/>
        </authorList>
    </citation>
    <scope>NUCLEOTIDE SEQUENCE</scope>
    <source>
        <strain evidence="3">CGMCC 1.12426</strain>
    </source>
</reference>
<dbReference type="Proteomes" id="UP000605148">
    <property type="component" value="Unassembled WGS sequence"/>
</dbReference>
<dbReference type="PROSITE" id="PS51257">
    <property type="entry name" value="PROKAR_LIPOPROTEIN"/>
    <property type="match status" value="1"/>
</dbReference>
<feature type="chain" id="PRO_5037915618" description="Surface antigen domain-containing protein" evidence="1">
    <location>
        <begin position="24"/>
        <end position="146"/>
    </location>
</feature>
<protein>
    <recommendedName>
        <fullName evidence="2">Surface antigen domain-containing protein</fullName>
    </recommendedName>
</protein>
<gene>
    <name evidence="3" type="ORF">GCM10011316_38880</name>
</gene>
<comment type="caution">
    <text evidence="3">The sequence shown here is derived from an EMBL/GenBank/DDBJ whole genome shotgun (WGS) entry which is preliminary data.</text>
</comment>
<name>A0A916TNP5_9HYPH</name>
<dbReference type="OrthoDB" id="5402098at2"/>
<evidence type="ECO:0000313" key="3">
    <source>
        <dbReference type="EMBL" id="GGB63226.1"/>
    </source>
</evidence>
<keyword evidence="4" id="KW-1185">Reference proteome</keyword>
<dbReference type="RefSeq" id="WP_150497857.1">
    <property type="nucleotide sequence ID" value="NZ_BMFA01000019.1"/>
</dbReference>
<dbReference type="InterPro" id="IPR016364">
    <property type="entry name" value="Surface_antigen_Rickettsia"/>
</dbReference>
<evidence type="ECO:0000256" key="1">
    <source>
        <dbReference type="SAM" id="SignalP"/>
    </source>
</evidence>
<reference evidence="3" key="1">
    <citation type="journal article" date="2014" name="Int. J. Syst. Evol. Microbiol.">
        <title>Complete genome sequence of Corynebacterium casei LMG S-19264T (=DSM 44701T), isolated from a smear-ripened cheese.</title>
        <authorList>
            <consortium name="US DOE Joint Genome Institute (JGI-PGF)"/>
            <person name="Walter F."/>
            <person name="Albersmeier A."/>
            <person name="Kalinowski J."/>
            <person name="Ruckert C."/>
        </authorList>
    </citation>
    <scope>NUCLEOTIDE SEQUENCE</scope>
    <source>
        <strain evidence="3">CGMCC 1.12426</strain>
    </source>
</reference>
<organism evidence="3 4">
    <name type="scientific">Roseibium aquae</name>
    <dbReference type="NCBI Taxonomy" id="1323746"/>
    <lineage>
        <taxon>Bacteria</taxon>
        <taxon>Pseudomonadati</taxon>
        <taxon>Pseudomonadota</taxon>
        <taxon>Alphaproteobacteria</taxon>
        <taxon>Hyphomicrobiales</taxon>
        <taxon>Stappiaceae</taxon>
        <taxon>Roseibium</taxon>
    </lineage>
</organism>
<dbReference type="EMBL" id="BMFA01000019">
    <property type="protein sequence ID" value="GGB63226.1"/>
    <property type="molecule type" value="Genomic_DNA"/>
</dbReference>
<keyword evidence="1" id="KW-0732">Signal</keyword>
<sequence>MPARTVQAILLLATLTGCSALSASDRSAAGYGTSFGAQGMTVADEEASTAIAVLQNGELGAALTETDWRAAAQAQKQALRADGVGAAISWRNARTGRSGEVRPGPVYVVNDTTCREFTHEMQIDGRQMRARGTACRGDNGVWQTLS</sequence>
<feature type="domain" description="Surface antigen" evidence="2">
    <location>
        <begin position="64"/>
        <end position="144"/>
    </location>
</feature>
<accession>A0A916TNP5</accession>
<dbReference type="AlphaFoldDB" id="A0A916TNP5"/>
<feature type="signal peptide" evidence="1">
    <location>
        <begin position="1"/>
        <end position="23"/>
    </location>
</feature>
<proteinExistence type="predicted"/>
<evidence type="ECO:0000313" key="4">
    <source>
        <dbReference type="Proteomes" id="UP000605148"/>
    </source>
</evidence>
<dbReference type="PIRSF" id="PIRSF002721">
    <property type="entry name" value="Surface_antigen_Rickettsia"/>
    <property type="match status" value="1"/>
</dbReference>
<dbReference type="Pfam" id="PF16998">
    <property type="entry name" value="17kDa_Anti_2"/>
    <property type="match status" value="1"/>
</dbReference>
<dbReference type="InterPro" id="IPR032635">
    <property type="entry name" value="Anti_2"/>
</dbReference>